<organism evidence="1 2">
    <name type="scientific">Rhododendron griersonianum</name>
    <dbReference type="NCBI Taxonomy" id="479676"/>
    <lineage>
        <taxon>Eukaryota</taxon>
        <taxon>Viridiplantae</taxon>
        <taxon>Streptophyta</taxon>
        <taxon>Embryophyta</taxon>
        <taxon>Tracheophyta</taxon>
        <taxon>Spermatophyta</taxon>
        <taxon>Magnoliopsida</taxon>
        <taxon>eudicotyledons</taxon>
        <taxon>Gunneridae</taxon>
        <taxon>Pentapetalae</taxon>
        <taxon>asterids</taxon>
        <taxon>Ericales</taxon>
        <taxon>Ericaceae</taxon>
        <taxon>Ericoideae</taxon>
        <taxon>Rhodoreae</taxon>
        <taxon>Rhododendron</taxon>
    </lineage>
</organism>
<sequence>MNVGEDKILGEELLDEDKGVEGGLGCGDEGIGSLLGSAEPTKSVLSGVPITGHPRPPNLLAQIRHD</sequence>
<accession>A0AAV6IXX6</accession>
<dbReference type="AlphaFoldDB" id="A0AAV6IXX6"/>
<gene>
    <name evidence="1" type="ORF">RHGRI_026629</name>
</gene>
<comment type="caution">
    <text evidence="1">The sequence shown here is derived from an EMBL/GenBank/DDBJ whole genome shotgun (WGS) entry which is preliminary data.</text>
</comment>
<keyword evidence="2" id="KW-1185">Reference proteome</keyword>
<dbReference type="Proteomes" id="UP000823749">
    <property type="component" value="Chromosome 9"/>
</dbReference>
<evidence type="ECO:0000313" key="2">
    <source>
        <dbReference type="Proteomes" id="UP000823749"/>
    </source>
</evidence>
<protein>
    <submittedName>
        <fullName evidence="1">Uncharacterized protein</fullName>
    </submittedName>
</protein>
<proteinExistence type="predicted"/>
<name>A0AAV6IXX6_9ERIC</name>
<dbReference type="EMBL" id="JACTNZ010000009">
    <property type="protein sequence ID" value="KAG5532079.1"/>
    <property type="molecule type" value="Genomic_DNA"/>
</dbReference>
<evidence type="ECO:0000313" key="1">
    <source>
        <dbReference type="EMBL" id="KAG5532079.1"/>
    </source>
</evidence>
<reference evidence="1" key="1">
    <citation type="submission" date="2020-08" db="EMBL/GenBank/DDBJ databases">
        <title>Plant Genome Project.</title>
        <authorList>
            <person name="Zhang R.-G."/>
        </authorList>
    </citation>
    <scope>NUCLEOTIDE SEQUENCE</scope>
    <source>
        <strain evidence="1">WSP0</strain>
        <tissue evidence="1">Leaf</tissue>
    </source>
</reference>